<protein>
    <submittedName>
        <fullName evidence="2">Uncharacterized protein</fullName>
    </submittedName>
</protein>
<reference evidence="2 3" key="1">
    <citation type="submission" date="2017-06" db="EMBL/GenBank/DDBJ databases">
        <title>Comparative genomic analysis of Ambrosia Fusariam Clade fungi.</title>
        <authorList>
            <person name="Stajich J.E."/>
            <person name="Carrillo J."/>
            <person name="Kijimoto T."/>
            <person name="Eskalen A."/>
            <person name="O'Donnell K."/>
            <person name="Kasson M."/>
        </authorList>
    </citation>
    <scope>NUCLEOTIDE SEQUENCE [LARGE SCALE GENOMIC DNA]</scope>
    <source>
        <strain evidence="2 3">NRRL62606</strain>
    </source>
</reference>
<evidence type="ECO:0000313" key="3">
    <source>
        <dbReference type="Proteomes" id="UP000287972"/>
    </source>
</evidence>
<feature type="compositionally biased region" description="Low complexity" evidence="1">
    <location>
        <begin position="118"/>
        <end position="127"/>
    </location>
</feature>
<proteinExistence type="predicted"/>
<keyword evidence="3" id="KW-1185">Reference proteome</keyword>
<feature type="region of interest" description="Disordered" evidence="1">
    <location>
        <begin position="110"/>
        <end position="129"/>
    </location>
</feature>
<comment type="caution">
    <text evidence="2">The sequence shown here is derived from an EMBL/GenBank/DDBJ whole genome shotgun (WGS) entry which is preliminary data.</text>
</comment>
<dbReference type="AlphaFoldDB" id="A0A428RSL0"/>
<gene>
    <name evidence="2" type="ORF">CEP51_006493</name>
</gene>
<organism evidence="2 3">
    <name type="scientific">Fusarium floridanum</name>
    <dbReference type="NCBI Taxonomy" id="1325733"/>
    <lineage>
        <taxon>Eukaryota</taxon>
        <taxon>Fungi</taxon>
        <taxon>Dikarya</taxon>
        <taxon>Ascomycota</taxon>
        <taxon>Pezizomycotina</taxon>
        <taxon>Sordariomycetes</taxon>
        <taxon>Hypocreomycetidae</taxon>
        <taxon>Hypocreales</taxon>
        <taxon>Nectriaceae</taxon>
        <taxon>Fusarium</taxon>
        <taxon>Fusarium solani species complex</taxon>
    </lineage>
</organism>
<name>A0A428RSL0_9HYPO</name>
<evidence type="ECO:0000313" key="2">
    <source>
        <dbReference type="EMBL" id="RSL80535.1"/>
    </source>
</evidence>
<evidence type="ECO:0000256" key="1">
    <source>
        <dbReference type="SAM" id="MobiDB-lite"/>
    </source>
</evidence>
<dbReference type="Proteomes" id="UP000287972">
    <property type="component" value="Unassembled WGS sequence"/>
</dbReference>
<feature type="region of interest" description="Disordered" evidence="1">
    <location>
        <begin position="211"/>
        <end position="232"/>
    </location>
</feature>
<sequence length="232" mass="25909">MESLITAGWLGLIGSRSALSTGLTNPEALEAITSTLPYRCDLISVDRRPHYHHIHLQDRTTRGTGSFYYDYTEEFENEAPYEPEYAAPLCPIPQRAGGTRHPFLLRTDGTETTDDSDTPPTIDSSGTNFKGGLYKDNYSSDSMLAERGSIAQLSEGSQHDLLVNEEVDGEKVIIACQEEEQFREGFPEIPAPSRPENQLSQLEELFSTNHTIKHDEYGAGHQRRNGQSDPIY</sequence>
<accession>A0A428RSL0</accession>
<dbReference type="EMBL" id="NKCL01000143">
    <property type="protein sequence ID" value="RSL80535.1"/>
    <property type="molecule type" value="Genomic_DNA"/>
</dbReference>